<evidence type="ECO:0000313" key="2">
    <source>
        <dbReference type="EMBL" id="OAN40305.1"/>
    </source>
</evidence>
<sequence length="963" mass="102371">MAGWSSHSSPHLIRTSEDSMKPVKLTASTAAATVALGLGVALASAPAAAAEPSSEDSSTSTSSGPARKADKRSEDSTAASDPQKTADADADTDDDARGEDVTEPDDAEKSGEDADIDEATGSEVTESDGDAEEPEDQTVTRTVIEPAAASASPQSDTSGPPANNNTIPSPVKWLQAAAARREVGDTDHSENTSLGSAPIVADTVVVQTTNANASVATTSNGVKPLLNVVEWVLKPIVDRVVAVAKVLLAPVRTLLLELSGQVEESYPGSCVDSKCLPTTDIPLPEIKVQATFVNLTGRTLTLKNLDTFGNPLAYGPQNGAVLAHARQVEMGFYYNDNSSIYGLMEWTDGVDTYEVYVRFDGVREVSTTSGNIQSDFFNTPVPVTGPVVASAQTVVFLPKAGTEIILDPDDGEGQAIVAMRICGNRGTCTPDVIESTIEYSGARNVGNTVFNYGSVSSSNTYELSHEVVKSNGFEQNLKLAVGSSLKFTLGPLNFETEINAVLQEKYGRTWSDGILSKQGATVNVAPGMYGQIQLSYAQYHDLVDLTLVDKGVTVKIRGVEYISPVPADAVDEHGLPLAPPIWTTVDYDIGEGPNPYPDSTSNPSVPTNTKPPVADPAPSDIAAPTPLPEPTPKSFGAIIGDFLAAEFRAIVRLPEVLLTGNASQQLFTQGFEIVNLTPYPQKLISITGDYEEDQSPEVGFILQPFQMVRIEVDHSTFSNQEAFVKWQRADDNSAPVSEAELISQFDTNEFLDCDSSACMHGGYDDANQAEIMYIVLSSPSTFDLTYDPNLAAATLDAGCYYTDGGRTPGSCSANVTGQGYYTEPILGPSRLFYNQGSQVNSHTESLTTYKSQTESWSAGGGIKIKEKAGVFLGQQIELESTALYTGSSQQKESETTTVKQNVPPNSTGAMGYGDAFLRTYGDFVVHMPNSTSIIRNQWLENPAGLAAMGPVVTLDDYPGPPHV</sequence>
<accession>A0A178LZC9</accession>
<gene>
    <name evidence="2" type="ORF">A4X20_14370</name>
</gene>
<feature type="region of interest" description="Disordered" evidence="1">
    <location>
        <begin position="1"/>
        <end position="22"/>
    </location>
</feature>
<feature type="compositionally biased region" description="Polar residues" evidence="1">
    <location>
        <begin position="151"/>
        <end position="168"/>
    </location>
</feature>
<feature type="region of interest" description="Disordered" evidence="1">
    <location>
        <begin position="886"/>
        <end position="905"/>
    </location>
</feature>
<feature type="region of interest" description="Disordered" evidence="1">
    <location>
        <begin position="588"/>
        <end position="628"/>
    </location>
</feature>
<protein>
    <submittedName>
        <fullName evidence="2">Uncharacterized protein</fullName>
    </submittedName>
</protein>
<comment type="caution">
    <text evidence="2">The sequence shown here is derived from an EMBL/GenBank/DDBJ whole genome shotgun (WGS) entry which is preliminary data.</text>
</comment>
<reference evidence="2 3" key="1">
    <citation type="submission" date="2016-04" db="EMBL/GenBank/DDBJ databases">
        <title>Draft Genome Sequences of Staphylococcus capitis Strain H36, S. capitis Strain H65, S. cohnii Strain H62, S. hominis Strain H69, Mycobacterium iranicum Strain H39, Plantibacter sp. Strain H53, Pseudomonas oryzihabitans Strain H72, and Microbacterium sp. Strain H83, isolated from residential settings.</title>
        <authorList>
            <person name="Lymperopoulou D."/>
            <person name="Adams R.I."/>
            <person name="Lindow S."/>
            <person name="Coil D.A."/>
            <person name="Jospin G."/>
            <person name="Eisen J.A."/>
        </authorList>
    </citation>
    <scope>NUCLEOTIDE SEQUENCE [LARGE SCALE GENOMIC DNA]</scope>
    <source>
        <strain evidence="2 3">H39</strain>
    </source>
</reference>
<feature type="region of interest" description="Disordered" evidence="1">
    <location>
        <begin position="43"/>
        <end position="168"/>
    </location>
</feature>
<organism evidence="2 3">
    <name type="scientific">Mycolicibacterium iranicum</name>
    <name type="common">Mycobacterium iranicum</name>
    <dbReference type="NCBI Taxonomy" id="912594"/>
    <lineage>
        <taxon>Bacteria</taxon>
        <taxon>Bacillati</taxon>
        <taxon>Actinomycetota</taxon>
        <taxon>Actinomycetes</taxon>
        <taxon>Mycobacteriales</taxon>
        <taxon>Mycobacteriaceae</taxon>
        <taxon>Mycolicibacterium</taxon>
    </lineage>
</organism>
<proteinExistence type="predicted"/>
<dbReference type="EMBL" id="LWCS01000013">
    <property type="protein sequence ID" value="OAN40305.1"/>
    <property type="molecule type" value="Genomic_DNA"/>
</dbReference>
<feature type="compositionally biased region" description="Acidic residues" evidence="1">
    <location>
        <begin position="88"/>
        <end position="106"/>
    </location>
</feature>
<evidence type="ECO:0000313" key="3">
    <source>
        <dbReference type="Proteomes" id="UP000078396"/>
    </source>
</evidence>
<feature type="compositionally biased region" description="Acidic residues" evidence="1">
    <location>
        <begin position="113"/>
        <end position="136"/>
    </location>
</feature>
<name>A0A178LZC9_MYCIR</name>
<feature type="compositionally biased region" description="Low complexity" evidence="1">
    <location>
        <begin position="43"/>
        <end position="66"/>
    </location>
</feature>
<evidence type="ECO:0000256" key="1">
    <source>
        <dbReference type="SAM" id="MobiDB-lite"/>
    </source>
</evidence>
<dbReference type="Proteomes" id="UP000078396">
    <property type="component" value="Unassembled WGS sequence"/>
</dbReference>
<dbReference type="AlphaFoldDB" id="A0A178LZC9"/>
<dbReference type="SUPFAM" id="SSF56973">
    <property type="entry name" value="Aerolisin/ETX pore-forming domain"/>
    <property type="match status" value="1"/>
</dbReference>
<feature type="compositionally biased region" description="Polar residues" evidence="1">
    <location>
        <begin position="597"/>
        <end position="610"/>
    </location>
</feature>